<keyword evidence="5" id="KW-1185">Reference proteome</keyword>
<feature type="domain" description="Beta-lactamase-related" evidence="2">
    <location>
        <begin position="331"/>
        <end position="471"/>
    </location>
</feature>
<dbReference type="Gene3D" id="3.40.710.10">
    <property type="entry name" value="DD-peptidase/beta-lactamase superfamily"/>
    <property type="match status" value="2"/>
</dbReference>
<feature type="region of interest" description="Disordered" evidence="1">
    <location>
        <begin position="533"/>
        <end position="581"/>
    </location>
</feature>
<dbReference type="InterPro" id="IPR004147">
    <property type="entry name" value="ABC1_dom"/>
</dbReference>
<evidence type="ECO:0000313" key="5">
    <source>
        <dbReference type="Proteomes" id="UP000218209"/>
    </source>
</evidence>
<organism evidence="4 5">
    <name type="scientific">Porphyra umbilicalis</name>
    <name type="common">Purple laver</name>
    <name type="synonym">Red alga</name>
    <dbReference type="NCBI Taxonomy" id="2786"/>
    <lineage>
        <taxon>Eukaryota</taxon>
        <taxon>Rhodophyta</taxon>
        <taxon>Bangiophyceae</taxon>
        <taxon>Bangiales</taxon>
        <taxon>Bangiaceae</taxon>
        <taxon>Porphyra</taxon>
    </lineage>
</organism>
<dbReference type="Pfam" id="PF03109">
    <property type="entry name" value="ABC1"/>
    <property type="match status" value="1"/>
</dbReference>
<evidence type="ECO:0000259" key="3">
    <source>
        <dbReference type="Pfam" id="PF03109"/>
    </source>
</evidence>
<feature type="compositionally biased region" description="Low complexity" evidence="1">
    <location>
        <begin position="533"/>
        <end position="551"/>
    </location>
</feature>
<dbReference type="InterPro" id="IPR011009">
    <property type="entry name" value="Kinase-like_dom_sf"/>
</dbReference>
<dbReference type="EMBL" id="KV919289">
    <property type="protein sequence ID" value="OSX70234.1"/>
    <property type="molecule type" value="Genomic_DNA"/>
</dbReference>
<protein>
    <submittedName>
        <fullName evidence="4">Uncharacterized protein</fullName>
    </submittedName>
</protein>
<proteinExistence type="predicted"/>
<feature type="compositionally biased region" description="Low complexity" evidence="1">
    <location>
        <begin position="564"/>
        <end position="581"/>
    </location>
</feature>
<accession>A0A1X6NNP3</accession>
<dbReference type="Proteomes" id="UP000218209">
    <property type="component" value="Unassembled WGS sequence"/>
</dbReference>
<dbReference type="PANTHER" id="PTHR43319">
    <property type="entry name" value="BETA-LACTAMASE-RELATED"/>
    <property type="match status" value="1"/>
</dbReference>
<reference evidence="4 5" key="1">
    <citation type="submission" date="2017-03" db="EMBL/GenBank/DDBJ databases">
        <title>WGS assembly of Porphyra umbilicalis.</title>
        <authorList>
            <person name="Brawley S.H."/>
            <person name="Blouin N.A."/>
            <person name="Ficko-Blean E."/>
            <person name="Wheeler G.L."/>
            <person name="Lohr M."/>
            <person name="Goodson H.V."/>
            <person name="Jenkins J.W."/>
            <person name="Blaby-Haas C.E."/>
            <person name="Helliwell K.E."/>
            <person name="Chan C."/>
            <person name="Marriage T."/>
            <person name="Bhattacharya D."/>
            <person name="Klein A.S."/>
            <person name="Badis Y."/>
            <person name="Brodie J."/>
            <person name="Cao Y."/>
            <person name="Collen J."/>
            <person name="Dittami S.M."/>
            <person name="Gachon C.M."/>
            <person name="Green B.R."/>
            <person name="Karpowicz S."/>
            <person name="Kim J.W."/>
            <person name="Kudahl U."/>
            <person name="Lin S."/>
            <person name="Michel G."/>
            <person name="Mittag M."/>
            <person name="Olson B.J."/>
            <person name="Pangilinan J."/>
            <person name="Peng Y."/>
            <person name="Qiu H."/>
            <person name="Shu S."/>
            <person name="Singer J.T."/>
            <person name="Smith A.G."/>
            <person name="Sprecher B.N."/>
            <person name="Wagner V."/>
            <person name="Wang W."/>
            <person name="Wang Z.-Y."/>
            <person name="Yan J."/>
            <person name="Yarish C."/>
            <person name="Zoeuner-Riek S."/>
            <person name="Zhuang Y."/>
            <person name="Zou Y."/>
            <person name="Lindquist E.A."/>
            <person name="Grimwood J."/>
            <person name="Barry K."/>
            <person name="Rokhsar D.S."/>
            <person name="Schmutz J."/>
            <person name="Stiller J.W."/>
            <person name="Grossman A.R."/>
            <person name="Prochnik S.E."/>
        </authorList>
    </citation>
    <scope>NUCLEOTIDE SEQUENCE [LARGE SCALE GENOMIC DNA]</scope>
    <source>
        <strain evidence="4">4086291</strain>
    </source>
</reference>
<feature type="non-terminal residue" evidence="4">
    <location>
        <position position="1"/>
    </location>
</feature>
<evidence type="ECO:0000259" key="2">
    <source>
        <dbReference type="Pfam" id="PF00144"/>
    </source>
</evidence>
<feature type="region of interest" description="Disordered" evidence="1">
    <location>
        <begin position="667"/>
        <end position="704"/>
    </location>
</feature>
<gene>
    <name evidence="4" type="ORF">BU14_0840s0002</name>
</gene>
<dbReference type="SUPFAM" id="SSF56112">
    <property type="entry name" value="Protein kinase-like (PK-like)"/>
    <property type="match status" value="1"/>
</dbReference>
<sequence>GLYRAVMAEWVKQVPLEMAFAHELQNMDRIRDCFATVAPELRTCSVVPRPLRHLTTSWMLVMEYSPGLKPDVGALIAVGVDRAAIVTEVTKAFGLQLLILGVFTGDPHPGNLLIERDPVRGDWRPVLLDFGLSVELAPATRLGFARLVLAAADHDRYGLLAAFTDMDIKLGREDPAESLETVRFLFRATAPREDNVAANKEFSKRMEERQKARIKEQKVTPPPSPPPTAYGHLAATRRNPVDSFPGELVIMLHVLGLLRGLCTQLRVRSAYLTVMRTYAARALLEAVPPAERLTSPVHPTAAAVAEGVKRRRLARRLHDVLAKVLGVLYARDAFVGMQVAVYFEGEPLVDLAAGRRGEYDPRPVTPDTLFNAFSVTKGVTATAFARVADRYGVQAEDAVARWWPAFAAAGKGDVTVGQLLSHTAGLADAVPPGCTLERLHDDWGGLVDAVAAATPAHPPGERSVYHYLSWGWRLPVRRVTAEFAAMARSMGVDGQIYCGNMPPGLCADVPGSRVAKLSNALFQGLPGAGAGADASAADGDGSAAGDAAGGANVDRPYGDGDGTGSADAAADGDGAGDWAGDAPDGASELRVRLLASTPSYMLDVGFFNYPTLRAACIPSANGHFSARALARLYAALADDGAVGGAPLVAPGRVAQMMGVLWVDPPAGAGGADGAPPAPASSRPSTTNGGAARDDGAVGAGADGSGSGADGDGGLAAVFSDGAAWGAGLRLYDTVSRRGVVTPRAALGHSGIGGSSAFAVPGRRRPLSRATRWPHW</sequence>
<evidence type="ECO:0000313" key="4">
    <source>
        <dbReference type="EMBL" id="OSX70234.1"/>
    </source>
</evidence>
<dbReference type="Pfam" id="PF00144">
    <property type="entry name" value="Beta-lactamase"/>
    <property type="match status" value="1"/>
</dbReference>
<name>A0A1X6NNP3_PORUM</name>
<dbReference type="OrthoDB" id="3474at2759"/>
<dbReference type="InterPro" id="IPR012338">
    <property type="entry name" value="Beta-lactam/transpept-like"/>
</dbReference>
<feature type="domain" description="ABC1 atypical kinase-like" evidence="3">
    <location>
        <begin position="4"/>
        <end position="159"/>
    </location>
</feature>
<dbReference type="InterPro" id="IPR001466">
    <property type="entry name" value="Beta-lactam-related"/>
</dbReference>
<dbReference type="SUPFAM" id="SSF56601">
    <property type="entry name" value="beta-lactamase/transpeptidase-like"/>
    <property type="match status" value="2"/>
</dbReference>
<evidence type="ECO:0000256" key="1">
    <source>
        <dbReference type="SAM" id="MobiDB-lite"/>
    </source>
</evidence>
<dbReference type="InterPro" id="IPR052907">
    <property type="entry name" value="Beta-lactamase/esterase"/>
</dbReference>
<dbReference type="PANTHER" id="PTHR43319:SF3">
    <property type="entry name" value="BETA-LACTAMASE-RELATED DOMAIN-CONTAINING PROTEIN"/>
    <property type="match status" value="1"/>
</dbReference>
<dbReference type="AlphaFoldDB" id="A0A1X6NNP3"/>